<dbReference type="Proteomes" id="UP001229421">
    <property type="component" value="Unassembled WGS sequence"/>
</dbReference>
<keyword evidence="2" id="KW-1185">Reference proteome</keyword>
<accession>A0AAD8KQG4</accession>
<gene>
    <name evidence="1" type="ORF">QVD17_20788</name>
</gene>
<dbReference type="EMBL" id="JAUHHV010000005">
    <property type="protein sequence ID" value="KAK1425436.1"/>
    <property type="molecule type" value="Genomic_DNA"/>
</dbReference>
<name>A0AAD8KQG4_TARER</name>
<evidence type="ECO:0000313" key="1">
    <source>
        <dbReference type="EMBL" id="KAK1425436.1"/>
    </source>
</evidence>
<sequence length="70" mass="7681">MLYSFSFVVGVYVENSLVCHKQEVFICALTSLLMDTGNKLAVGLTISDIFSSVPNLKSSDLTTLNKSAYR</sequence>
<proteinExistence type="predicted"/>
<dbReference type="AlphaFoldDB" id="A0AAD8KQG4"/>
<protein>
    <submittedName>
        <fullName evidence="1">Uncharacterized protein</fullName>
    </submittedName>
</protein>
<reference evidence="1" key="1">
    <citation type="journal article" date="2023" name="bioRxiv">
        <title>Improved chromosome-level genome assembly for marigold (Tagetes erecta).</title>
        <authorList>
            <person name="Jiang F."/>
            <person name="Yuan L."/>
            <person name="Wang S."/>
            <person name="Wang H."/>
            <person name="Xu D."/>
            <person name="Wang A."/>
            <person name="Fan W."/>
        </authorList>
    </citation>
    <scope>NUCLEOTIDE SEQUENCE</scope>
    <source>
        <strain evidence="1">WSJ</strain>
        <tissue evidence="1">Leaf</tissue>
    </source>
</reference>
<comment type="caution">
    <text evidence="1">The sequence shown here is derived from an EMBL/GenBank/DDBJ whole genome shotgun (WGS) entry which is preliminary data.</text>
</comment>
<organism evidence="1 2">
    <name type="scientific">Tagetes erecta</name>
    <name type="common">African marigold</name>
    <dbReference type="NCBI Taxonomy" id="13708"/>
    <lineage>
        <taxon>Eukaryota</taxon>
        <taxon>Viridiplantae</taxon>
        <taxon>Streptophyta</taxon>
        <taxon>Embryophyta</taxon>
        <taxon>Tracheophyta</taxon>
        <taxon>Spermatophyta</taxon>
        <taxon>Magnoliopsida</taxon>
        <taxon>eudicotyledons</taxon>
        <taxon>Gunneridae</taxon>
        <taxon>Pentapetalae</taxon>
        <taxon>asterids</taxon>
        <taxon>campanulids</taxon>
        <taxon>Asterales</taxon>
        <taxon>Asteraceae</taxon>
        <taxon>Asteroideae</taxon>
        <taxon>Heliantheae alliance</taxon>
        <taxon>Tageteae</taxon>
        <taxon>Tagetes</taxon>
    </lineage>
</organism>
<evidence type="ECO:0000313" key="2">
    <source>
        <dbReference type="Proteomes" id="UP001229421"/>
    </source>
</evidence>